<evidence type="ECO:0000313" key="5">
    <source>
        <dbReference type="EnsemblPlants" id="HORVU.MOREX.r3.6HG0567470.1"/>
    </source>
</evidence>
<evidence type="ECO:0000256" key="1">
    <source>
        <dbReference type="ARBA" id="ARBA00022578"/>
    </source>
</evidence>
<dbReference type="PANTHER" id="PTHR31973:SF187">
    <property type="entry name" value="MUTATOR TRANSPOSASE MUDRA PROTEIN"/>
    <property type="match status" value="1"/>
</dbReference>
<dbReference type="GO" id="GO:0004803">
    <property type="term" value="F:transposase activity"/>
    <property type="evidence" value="ECO:0007669"/>
    <property type="project" value="InterPro"/>
</dbReference>
<sequence length="471" mass="54218">MVCSSQIKEEKTHCIRQIMLPHTCGTTTDTSRINSTWLAKEYEDEIRSDPSMSITALIDAVQRRFGIEISRHMAYRAKNKALEVVEGDGDRQYLCIRDYLQTVMEKNPGSRCHVWTIRPINKPEKNPRFHGLFFGLHAQIEGFKNGCRPFIGIDGCFLKLGNGAQVLAATARDGNNNFYPLVFGVVGTEDTATWSWFLNQLKYALGGTTGQFGTYTFMSDRQKGLLAAVHLVFPHSSHRYCLRHIYANFQSAGYKGGDLKKLVDAAAYAFDKCDFDVAMEELRKEDKDAWEWMCNIPPKHWARHALDTHCKTDLVVNNISEVFNSYILKVRDKPIVTMIDSIRTKLMPRYASRREGVEHVQWEITPTYAERLEWEKRNARWCTAVCAKKGLWQVTNTPRTYEVNLTESSGCFKWDLTGIPCKHDVCAIYKAKEFPEDYVSDFFKKPMYKEAYQKPHISSSRSPWMDENENT</sequence>
<reference evidence="5" key="3">
    <citation type="submission" date="2022-01" db="UniProtKB">
        <authorList>
            <consortium name="EnsemblPlants"/>
        </authorList>
    </citation>
    <scope>IDENTIFICATION</scope>
    <source>
        <strain evidence="5">subsp. vulgare</strain>
    </source>
</reference>
<keyword evidence="6" id="KW-1185">Reference proteome</keyword>
<evidence type="ECO:0000256" key="3">
    <source>
        <dbReference type="ARBA" id="ARBA00023172"/>
    </source>
</evidence>
<dbReference type="Pfam" id="PF10551">
    <property type="entry name" value="MULE"/>
    <property type="match status" value="1"/>
</dbReference>
<dbReference type="EnsemblPlants" id="HORVU.MOREX.r3.6HG0567470.1">
    <property type="protein sequence ID" value="HORVU.MOREX.r3.6HG0567470.1"/>
    <property type="gene ID" value="HORVU.MOREX.r3.6HG0567470"/>
</dbReference>
<dbReference type="AlphaFoldDB" id="A0A8I6YRB1"/>
<organism evidence="5 6">
    <name type="scientific">Hordeum vulgare subsp. vulgare</name>
    <name type="common">Domesticated barley</name>
    <dbReference type="NCBI Taxonomy" id="112509"/>
    <lineage>
        <taxon>Eukaryota</taxon>
        <taxon>Viridiplantae</taxon>
        <taxon>Streptophyta</taxon>
        <taxon>Embryophyta</taxon>
        <taxon>Tracheophyta</taxon>
        <taxon>Spermatophyta</taxon>
        <taxon>Magnoliopsida</taxon>
        <taxon>Liliopsida</taxon>
        <taxon>Poales</taxon>
        <taxon>Poaceae</taxon>
        <taxon>BOP clade</taxon>
        <taxon>Pooideae</taxon>
        <taxon>Triticodae</taxon>
        <taxon>Triticeae</taxon>
        <taxon>Hordeinae</taxon>
        <taxon>Hordeum</taxon>
    </lineage>
</organism>
<evidence type="ECO:0000259" key="4">
    <source>
        <dbReference type="Pfam" id="PF10551"/>
    </source>
</evidence>
<keyword evidence="3" id="KW-0233">DNA recombination</keyword>
<dbReference type="Proteomes" id="UP000011116">
    <property type="component" value="Chromosome 6H"/>
</dbReference>
<dbReference type="PANTHER" id="PTHR31973">
    <property type="entry name" value="POLYPROTEIN, PUTATIVE-RELATED"/>
    <property type="match status" value="1"/>
</dbReference>
<reference evidence="6" key="1">
    <citation type="journal article" date="2012" name="Nature">
        <title>A physical, genetic and functional sequence assembly of the barley genome.</title>
        <authorList>
            <consortium name="The International Barley Genome Sequencing Consortium"/>
            <person name="Mayer K.F."/>
            <person name="Waugh R."/>
            <person name="Brown J.W."/>
            <person name="Schulman A."/>
            <person name="Langridge P."/>
            <person name="Platzer M."/>
            <person name="Fincher G.B."/>
            <person name="Muehlbauer G.J."/>
            <person name="Sato K."/>
            <person name="Close T.J."/>
            <person name="Wise R.P."/>
            <person name="Stein N."/>
        </authorList>
    </citation>
    <scope>NUCLEOTIDE SEQUENCE [LARGE SCALE GENOMIC DNA]</scope>
    <source>
        <strain evidence="6">cv. Morex</strain>
    </source>
</reference>
<proteinExistence type="predicted"/>
<protein>
    <recommendedName>
        <fullName evidence="4">MULE transposase domain-containing protein</fullName>
    </recommendedName>
</protein>
<keyword evidence="1" id="KW-0815">Transposition</keyword>
<feature type="domain" description="MULE transposase" evidence="4">
    <location>
        <begin position="151"/>
        <end position="248"/>
    </location>
</feature>
<dbReference type="Gramene" id="HORVU.MOREX.r3.6HG0567470.1">
    <property type="protein sequence ID" value="HORVU.MOREX.r3.6HG0567470.1"/>
    <property type="gene ID" value="HORVU.MOREX.r3.6HG0567470"/>
</dbReference>
<dbReference type="GO" id="GO:0003677">
    <property type="term" value="F:DNA binding"/>
    <property type="evidence" value="ECO:0007669"/>
    <property type="project" value="UniProtKB-KW"/>
</dbReference>
<evidence type="ECO:0000256" key="2">
    <source>
        <dbReference type="ARBA" id="ARBA00023125"/>
    </source>
</evidence>
<dbReference type="PROSITE" id="PS01007">
    <property type="entry name" value="TRANSPOSASE_MUTATOR"/>
    <property type="match status" value="1"/>
</dbReference>
<accession>A0A8I6YRB1</accession>
<dbReference type="InterPro" id="IPR001207">
    <property type="entry name" value="Transposase_mutator"/>
</dbReference>
<name>A0A8I6YRB1_HORVV</name>
<dbReference type="InterPro" id="IPR018289">
    <property type="entry name" value="MULE_transposase_dom"/>
</dbReference>
<dbReference type="GO" id="GO:0006313">
    <property type="term" value="P:DNA transposition"/>
    <property type="evidence" value="ECO:0007669"/>
    <property type="project" value="InterPro"/>
</dbReference>
<evidence type="ECO:0000313" key="6">
    <source>
        <dbReference type="Proteomes" id="UP000011116"/>
    </source>
</evidence>
<reference evidence="5" key="2">
    <citation type="submission" date="2020-10" db="EMBL/GenBank/DDBJ databases">
        <authorList>
            <person name="Scholz U."/>
            <person name="Mascher M."/>
            <person name="Fiebig A."/>
        </authorList>
    </citation>
    <scope>NUCLEOTIDE SEQUENCE [LARGE SCALE GENOMIC DNA]</scope>
    <source>
        <strain evidence="5">cv. Morex</strain>
    </source>
</reference>
<keyword evidence="2" id="KW-0238">DNA-binding</keyword>